<dbReference type="KEGG" id="mpec:B9O19_02250"/>
<dbReference type="Proteomes" id="UP000235589">
    <property type="component" value="Chromosome"/>
</dbReference>
<dbReference type="AlphaFoldDB" id="A0A2K9P5A1"/>
<dbReference type="InterPro" id="IPR028208">
    <property type="entry name" value="Effector_pro_NleD-like"/>
</dbReference>
<evidence type="ECO:0000313" key="1">
    <source>
        <dbReference type="EMBL" id="AUO20390.1"/>
    </source>
</evidence>
<organism evidence="1 2">
    <name type="scientific">Monoglobus pectinilyticus</name>
    <dbReference type="NCBI Taxonomy" id="1981510"/>
    <lineage>
        <taxon>Bacteria</taxon>
        <taxon>Bacillati</taxon>
        <taxon>Bacillota</taxon>
        <taxon>Clostridia</taxon>
        <taxon>Monoglobales</taxon>
        <taxon>Monoglobaceae</taxon>
        <taxon>Monoglobus</taxon>
    </lineage>
</organism>
<evidence type="ECO:0000313" key="2">
    <source>
        <dbReference type="Proteomes" id="UP000235589"/>
    </source>
</evidence>
<dbReference type="EMBL" id="CP020991">
    <property type="protein sequence ID" value="AUO20390.1"/>
    <property type="molecule type" value="Genomic_DNA"/>
</dbReference>
<accession>A0A2K9P5A1</accession>
<reference evidence="1 2" key="1">
    <citation type="submission" date="2017-04" db="EMBL/GenBank/DDBJ databases">
        <title>Monoglobus pectinilyticus 14 draft genome.</title>
        <authorList>
            <person name="Kim C."/>
            <person name="Rosendale D.I."/>
            <person name="Kelly W.J."/>
            <person name="Tannock G.W."/>
            <person name="Patchett M.L."/>
            <person name="Jordens J.Z."/>
        </authorList>
    </citation>
    <scope>NUCLEOTIDE SEQUENCE [LARGE SCALE GENOMIC DNA]</scope>
    <source>
        <strain evidence="1 2">14</strain>
    </source>
</reference>
<proteinExistence type="predicted"/>
<gene>
    <name evidence="1" type="ORF">B9O19_02250</name>
</gene>
<sequence length="194" mass="22514">MINLCCNKLKVQNVYEVHRLEHGYGDLSIGTELVGRIIDNNAYDCKILFNYAMGNNSGTDPENNYAYMWYDDNNVAHSNEGCGAVIQLGYDTPSPWVESGEYMEQEKMPLYIAIGHEMIHALRIMGGNFKDPDYYYDYSNQTAYEEYETSGISYYDSNGNFVDCGQWHISENALRREHRYRGEPGCRRRVRYNL</sequence>
<name>A0A2K9P5A1_9FIRM</name>
<keyword evidence="2" id="KW-1185">Reference proteome</keyword>
<dbReference type="Pfam" id="PF14891">
    <property type="entry name" value="Peptidase_M91"/>
    <property type="match status" value="1"/>
</dbReference>
<protein>
    <submittedName>
        <fullName evidence="1">Uncharacterized protein</fullName>
    </submittedName>
</protein>